<proteinExistence type="predicted"/>
<dbReference type="AlphaFoldDB" id="A0A453CGB0"/>
<reference evidence="3" key="1">
    <citation type="journal article" date="2014" name="Science">
        <title>Ancient hybridizations among the ancestral genomes of bread wheat.</title>
        <authorList>
            <consortium name="International Wheat Genome Sequencing Consortium,"/>
            <person name="Marcussen T."/>
            <person name="Sandve S.R."/>
            <person name="Heier L."/>
            <person name="Spannagl M."/>
            <person name="Pfeifer M."/>
            <person name="Jakobsen K.S."/>
            <person name="Wulff B.B."/>
            <person name="Steuernagel B."/>
            <person name="Mayer K.F."/>
            <person name="Olsen O.A."/>
        </authorList>
    </citation>
    <scope>NUCLEOTIDE SEQUENCE [LARGE SCALE GENOMIC DNA]</scope>
    <source>
        <strain evidence="3">cv. AL8/78</strain>
    </source>
</reference>
<feature type="domain" description="Reverse transcriptase zinc-binding" evidence="1">
    <location>
        <begin position="75"/>
        <end position="161"/>
    </location>
</feature>
<reference evidence="2" key="5">
    <citation type="journal article" date="2021" name="G3 (Bethesda)">
        <title>Aegilops tauschii genome assembly Aet v5.0 features greater sequence contiguity and improved annotation.</title>
        <authorList>
            <person name="Wang L."/>
            <person name="Zhu T."/>
            <person name="Rodriguez J.C."/>
            <person name="Deal K.R."/>
            <person name="Dubcovsky J."/>
            <person name="McGuire P.E."/>
            <person name="Lux T."/>
            <person name="Spannagl M."/>
            <person name="Mayer K.F.X."/>
            <person name="Baldrich P."/>
            <person name="Meyers B.C."/>
            <person name="Huo N."/>
            <person name="Gu Y.Q."/>
            <person name="Zhou H."/>
            <person name="Devos K.M."/>
            <person name="Bennetzen J.L."/>
            <person name="Unver T."/>
            <person name="Budak H."/>
            <person name="Gulick P.J."/>
            <person name="Galiba G."/>
            <person name="Kalapos B."/>
            <person name="Nelson D.R."/>
            <person name="Li P."/>
            <person name="You F.M."/>
            <person name="Luo M.C."/>
            <person name="Dvorak J."/>
        </authorList>
    </citation>
    <scope>NUCLEOTIDE SEQUENCE [LARGE SCALE GENOMIC DNA]</scope>
    <source>
        <strain evidence="2">cv. AL8/78</strain>
    </source>
</reference>
<dbReference type="InterPro" id="IPR026960">
    <property type="entry name" value="RVT-Znf"/>
</dbReference>
<reference evidence="2" key="3">
    <citation type="journal article" date="2017" name="Nature">
        <title>Genome sequence of the progenitor of the wheat D genome Aegilops tauschii.</title>
        <authorList>
            <person name="Luo M.C."/>
            <person name="Gu Y.Q."/>
            <person name="Puiu D."/>
            <person name="Wang H."/>
            <person name="Twardziok S.O."/>
            <person name="Deal K.R."/>
            <person name="Huo N."/>
            <person name="Zhu T."/>
            <person name="Wang L."/>
            <person name="Wang Y."/>
            <person name="McGuire P.E."/>
            <person name="Liu S."/>
            <person name="Long H."/>
            <person name="Ramasamy R.K."/>
            <person name="Rodriguez J.C."/>
            <person name="Van S.L."/>
            <person name="Yuan L."/>
            <person name="Wang Z."/>
            <person name="Xia Z."/>
            <person name="Xiao L."/>
            <person name="Anderson O.D."/>
            <person name="Ouyang S."/>
            <person name="Liang Y."/>
            <person name="Zimin A.V."/>
            <person name="Pertea G."/>
            <person name="Qi P."/>
            <person name="Bennetzen J.L."/>
            <person name="Dai X."/>
            <person name="Dawson M.W."/>
            <person name="Muller H.G."/>
            <person name="Kugler K."/>
            <person name="Rivarola-Duarte L."/>
            <person name="Spannagl M."/>
            <person name="Mayer K.F.X."/>
            <person name="Lu F.H."/>
            <person name="Bevan M.W."/>
            <person name="Leroy P."/>
            <person name="Li P."/>
            <person name="You F.M."/>
            <person name="Sun Q."/>
            <person name="Liu Z."/>
            <person name="Lyons E."/>
            <person name="Wicker T."/>
            <person name="Salzberg S.L."/>
            <person name="Devos K.M."/>
            <person name="Dvorak J."/>
        </authorList>
    </citation>
    <scope>NUCLEOTIDE SEQUENCE [LARGE SCALE GENOMIC DNA]</scope>
    <source>
        <strain evidence="2">cv. AL8/78</strain>
    </source>
</reference>
<dbReference type="Gramene" id="AET2Gv20837200.1">
    <property type="protein sequence ID" value="AET2Gv20837200.1"/>
    <property type="gene ID" value="AET2Gv20837200"/>
</dbReference>
<dbReference type="Pfam" id="PF13966">
    <property type="entry name" value="zf-RVT"/>
    <property type="match status" value="1"/>
</dbReference>
<protein>
    <recommendedName>
        <fullName evidence="1">Reverse transcriptase zinc-binding domain-containing protein</fullName>
    </recommendedName>
</protein>
<dbReference type="STRING" id="200361.A0A453CGB0"/>
<evidence type="ECO:0000313" key="2">
    <source>
        <dbReference type="EnsemblPlants" id="AET2Gv20837200.1"/>
    </source>
</evidence>
<evidence type="ECO:0000259" key="1">
    <source>
        <dbReference type="Pfam" id="PF13966"/>
    </source>
</evidence>
<organism evidence="2 3">
    <name type="scientific">Aegilops tauschii subsp. strangulata</name>
    <name type="common">Goatgrass</name>
    <dbReference type="NCBI Taxonomy" id="200361"/>
    <lineage>
        <taxon>Eukaryota</taxon>
        <taxon>Viridiplantae</taxon>
        <taxon>Streptophyta</taxon>
        <taxon>Embryophyta</taxon>
        <taxon>Tracheophyta</taxon>
        <taxon>Spermatophyta</taxon>
        <taxon>Magnoliopsida</taxon>
        <taxon>Liliopsida</taxon>
        <taxon>Poales</taxon>
        <taxon>Poaceae</taxon>
        <taxon>BOP clade</taxon>
        <taxon>Pooideae</taxon>
        <taxon>Triticodae</taxon>
        <taxon>Triticeae</taxon>
        <taxon>Triticinae</taxon>
        <taxon>Aegilops</taxon>
    </lineage>
</organism>
<evidence type="ECO:0000313" key="3">
    <source>
        <dbReference type="Proteomes" id="UP000015105"/>
    </source>
</evidence>
<reference evidence="2" key="4">
    <citation type="submission" date="2019-03" db="UniProtKB">
        <authorList>
            <consortium name="EnsemblPlants"/>
        </authorList>
    </citation>
    <scope>IDENTIFICATION</scope>
</reference>
<sequence length="230" mass="24933">MLRTTFPALFTHATCSEVTVWEARRRGVRALLVPRLTPRAAQELDAVQLLVAVCPPLGEPEARSVALCAGPGGGFSSRGAYALYHYGGVGAPAASFLWSSRAPSRVKFFGWLLTQSRVHTRDVLLRKTILTAAEAGCPCCEAELETADHLIFGCPFAVQFWRRIGLPPAVGSVRALHRFDASPAVGANSPAGFVLLCCWRLWKHRNAIVFQDDTMSLAATLKACRDDAVL</sequence>
<dbReference type="Proteomes" id="UP000015105">
    <property type="component" value="Chromosome 2D"/>
</dbReference>
<reference evidence="3" key="2">
    <citation type="journal article" date="2017" name="Nat. Plants">
        <title>The Aegilops tauschii genome reveals multiple impacts of transposons.</title>
        <authorList>
            <person name="Zhao G."/>
            <person name="Zou C."/>
            <person name="Li K."/>
            <person name="Wang K."/>
            <person name="Li T."/>
            <person name="Gao L."/>
            <person name="Zhang X."/>
            <person name="Wang H."/>
            <person name="Yang Z."/>
            <person name="Liu X."/>
            <person name="Jiang W."/>
            <person name="Mao L."/>
            <person name="Kong X."/>
            <person name="Jiao Y."/>
            <person name="Jia J."/>
        </authorList>
    </citation>
    <scope>NUCLEOTIDE SEQUENCE [LARGE SCALE GENOMIC DNA]</scope>
    <source>
        <strain evidence="3">cv. AL8/78</strain>
    </source>
</reference>
<dbReference type="EnsemblPlants" id="AET2Gv20837200.1">
    <property type="protein sequence ID" value="AET2Gv20837200.1"/>
    <property type="gene ID" value="AET2Gv20837200"/>
</dbReference>
<keyword evidence="3" id="KW-1185">Reference proteome</keyword>
<accession>A0A453CGB0</accession>
<name>A0A453CGB0_AEGTS</name>